<accession>A0A1V4HGH7</accession>
<dbReference type="EMBL" id="MBTG01000023">
    <property type="protein sequence ID" value="OPH53532.1"/>
    <property type="molecule type" value="Genomic_DNA"/>
</dbReference>
<dbReference type="Pfam" id="PF14116">
    <property type="entry name" value="YyzF"/>
    <property type="match status" value="1"/>
</dbReference>
<evidence type="ECO:0000313" key="1">
    <source>
        <dbReference type="EMBL" id="OPH53532.1"/>
    </source>
</evidence>
<proteinExistence type="predicted"/>
<comment type="caution">
    <text evidence="1">The sequence shown here is derived from an EMBL/GenBank/DDBJ whole genome shotgun (WGS) entry which is preliminary data.</text>
</comment>
<evidence type="ECO:0000313" key="2">
    <source>
        <dbReference type="Proteomes" id="UP000190626"/>
    </source>
</evidence>
<dbReference type="STRING" id="1469647.BC351_06615"/>
<reference evidence="2" key="1">
    <citation type="submission" date="2016-07" db="EMBL/GenBank/DDBJ databases">
        <authorList>
            <person name="Florea S."/>
            <person name="Webb J.S."/>
            <person name="Jaromczyk J."/>
            <person name="Schardl C.L."/>
        </authorList>
    </citation>
    <scope>NUCLEOTIDE SEQUENCE [LARGE SCALE GENOMIC DNA]</scope>
    <source>
        <strain evidence="2">CY1</strain>
    </source>
</reference>
<dbReference type="OrthoDB" id="1652387at2"/>
<sequence>MYVVCKDHVEIAIDEFVDEYEEAPDIVDLAKTHFANWEPPTHCEHCKELARFLVV</sequence>
<keyword evidence="2" id="KW-1185">Reference proteome</keyword>
<dbReference type="InterPro" id="IPR025626">
    <property type="entry name" value="YyzF"/>
</dbReference>
<name>A0A1V4HGH7_9BACL</name>
<dbReference type="NCBIfam" id="TIGR04129">
    <property type="entry name" value="CxxH_BA5709"/>
    <property type="match status" value="1"/>
</dbReference>
<gene>
    <name evidence="1" type="ORF">BC351_06615</name>
</gene>
<dbReference type="AlphaFoldDB" id="A0A1V4HGH7"/>
<dbReference type="RefSeq" id="WP_079415780.1">
    <property type="nucleotide sequence ID" value="NZ_MBTG01000023.1"/>
</dbReference>
<dbReference type="Proteomes" id="UP000190626">
    <property type="component" value="Unassembled WGS sequence"/>
</dbReference>
<organism evidence="1 2">
    <name type="scientific">Paenibacillus ferrarius</name>
    <dbReference type="NCBI Taxonomy" id="1469647"/>
    <lineage>
        <taxon>Bacteria</taxon>
        <taxon>Bacillati</taxon>
        <taxon>Bacillota</taxon>
        <taxon>Bacilli</taxon>
        <taxon>Bacillales</taxon>
        <taxon>Paenibacillaceae</taxon>
        <taxon>Paenibacillus</taxon>
    </lineage>
</organism>
<protein>
    <submittedName>
        <fullName evidence="1">CxxH/CxxC protein</fullName>
    </submittedName>
</protein>